<feature type="domain" description="HPt" evidence="15">
    <location>
        <begin position="10"/>
        <end position="121"/>
    </location>
</feature>
<dbReference type="InterPro" id="IPR001789">
    <property type="entry name" value="Sig_transdc_resp-reg_receiver"/>
</dbReference>
<dbReference type="Pfam" id="PF01584">
    <property type="entry name" value="CheW"/>
    <property type="match status" value="1"/>
</dbReference>
<dbReference type="InterPro" id="IPR036890">
    <property type="entry name" value="HATPase_C_sf"/>
</dbReference>
<keyword evidence="4 10" id="KW-0597">Phosphoprotein</keyword>
<feature type="domain" description="Response regulatory" evidence="13">
    <location>
        <begin position="669"/>
        <end position="785"/>
    </location>
</feature>
<organism evidence="16 17">
    <name type="scientific">Noviherbaspirillum galbum</name>
    <dbReference type="NCBI Taxonomy" id="2709383"/>
    <lineage>
        <taxon>Bacteria</taxon>
        <taxon>Pseudomonadati</taxon>
        <taxon>Pseudomonadota</taxon>
        <taxon>Betaproteobacteria</taxon>
        <taxon>Burkholderiales</taxon>
        <taxon>Oxalobacteraceae</taxon>
        <taxon>Noviherbaspirillum</taxon>
    </lineage>
</organism>
<name>A0A6B3SMK0_9BURK</name>
<evidence type="ECO:0000256" key="10">
    <source>
        <dbReference type="PROSITE-ProRule" id="PRU00169"/>
    </source>
</evidence>
<evidence type="ECO:0000313" key="16">
    <source>
        <dbReference type="EMBL" id="NEX60555.1"/>
    </source>
</evidence>
<dbReference type="InterPro" id="IPR051315">
    <property type="entry name" value="Bact_Chemotaxis_CheA"/>
</dbReference>
<dbReference type="InterPro" id="IPR002545">
    <property type="entry name" value="CheW-lke_dom"/>
</dbReference>
<feature type="region of interest" description="Disordered" evidence="11">
    <location>
        <begin position="148"/>
        <end position="213"/>
    </location>
</feature>
<comment type="catalytic activity">
    <reaction evidence="1">
        <text>ATP + protein L-histidine = ADP + protein N-phospho-L-histidine.</text>
        <dbReference type="EC" id="2.7.13.3"/>
    </reaction>
</comment>
<dbReference type="Gene3D" id="2.30.30.40">
    <property type="entry name" value="SH3 Domains"/>
    <property type="match status" value="1"/>
</dbReference>
<evidence type="ECO:0000259" key="13">
    <source>
        <dbReference type="PROSITE" id="PS50110"/>
    </source>
</evidence>
<sequence length="791" mass="85979">MNDDTHDDMPDYSQFSLQELFRSEADSQVQALTQGLLALERQPENLTVIDPLMRAAHSLKGAARIVNIESIERLAHAMEDCFVAAQKGRLALSKPDIDRLLAGVDLISQIAAQQDDTVAAWLEQHKLHISSVLVSIYDVVNSQQAAVTTRRPAAIAPSTVPTPAPTAPSPEPAPQASSAPPADTAPAASIDDPATLPATRKEPGNRQESRDEQVLKVAAAHVDRLLALAGEARVAAHAMQPFRQSMQRLKRQQHDLAQAVDRLAAALQNAPLDDAARERLDDLRQRVAPVQSGLVERLADAEAHERRLASVSQDMLDAVLALRMRPFREGVLAFPRMVRDLARRLGKEARLEVRGEDTPIDRDVLARMESPLNHMLRNAIDHGLETPGERLAAGKPGEGLLVLEARHARGMLQVLVSDDGRGADVEGIRRKVIERRMAPAEMAARMSDDELLEFLFLPAFSLRDKATEVSGRGVGLDAVQAALRALNGNVRIDTEAGRGLRMEITLPVSQSVARCIVFLVSGEAYALPIGKIHRVLNAAPGEIETLEGRQYLTREGERIGLIQASQLLGLERGPDADDGRLPVIVIGNGARHFGLVADVLQGEQSLVVQPLEPLFGKVRDVAGAAVRDDGSPVLILDVTDLLVGIEKLAARGDLQQVQGAAMRPRKAKRILVVDDSLTVREMERKLLAARGFEVDVAVDGLDGWNAVRAGDYDLVITDVDMPRMDGIELVTLLKKDARLGNLPVMIVSYKDRPEDRARGIDAGADYYLTKGSFHDETLLEAVHDLIGESAA</sequence>
<proteinExistence type="predicted"/>
<feature type="compositionally biased region" description="Basic and acidic residues" evidence="11">
    <location>
        <begin position="199"/>
        <end position="213"/>
    </location>
</feature>
<dbReference type="InterPro" id="IPR036641">
    <property type="entry name" value="HPT_dom_sf"/>
</dbReference>
<feature type="domain" description="Histidine kinase" evidence="12">
    <location>
        <begin position="251"/>
        <end position="510"/>
    </location>
</feature>
<evidence type="ECO:0000256" key="7">
    <source>
        <dbReference type="ARBA" id="ARBA00023012"/>
    </source>
</evidence>
<keyword evidence="6 16" id="KW-0418">Kinase</keyword>
<reference evidence="16 17" key="1">
    <citation type="submission" date="2020-02" db="EMBL/GenBank/DDBJ databases">
        <authorList>
            <person name="Kim M.K."/>
        </authorList>
    </citation>
    <scope>NUCLEOTIDE SEQUENCE [LARGE SCALE GENOMIC DNA]</scope>
    <source>
        <strain evidence="16 17">17J57-3</strain>
    </source>
</reference>
<dbReference type="GO" id="GO:0000155">
    <property type="term" value="F:phosphorelay sensor kinase activity"/>
    <property type="evidence" value="ECO:0007669"/>
    <property type="project" value="UniProtKB-ARBA"/>
</dbReference>
<dbReference type="InterPro" id="IPR003594">
    <property type="entry name" value="HATPase_dom"/>
</dbReference>
<dbReference type="InterPro" id="IPR011006">
    <property type="entry name" value="CheY-like_superfamily"/>
</dbReference>
<evidence type="ECO:0000256" key="1">
    <source>
        <dbReference type="ARBA" id="ARBA00000085"/>
    </source>
</evidence>
<evidence type="ECO:0000256" key="3">
    <source>
        <dbReference type="ARBA" id="ARBA00021495"/>
    </source>
</evidence>
<evidence type="ECO:0000259" key="12">
    <source>
        <dbReference type="PROSITE" id="PS50109"/>
    </source>
</evidence>
<keyword evidence="5" id="KW-0808">Transferase</keyword>
<dbReference type="RefSeq" id="WP_163961057.1">
    <property type="nucleotide sequence ID" value="NZ_JAAIVB010000013.1"/>
</dbReference>
<feature type="compositionally biased region" description="Pro residues" evidence="11">
    <location>
        <begin position="160"/>
        <end position="173"/>
    </location>
</feature>
<protein>
    <recommendedName>
        <fullName evidence="3">Chemotaxis protein CheA</fullName>
        <ecNumber evidence="2">2.7.13.3</ecNumber>
    </recommendedName>
</protein>
<accession>A0A6B3SMK0</accession>
<dbReference type="Gene3D" id="3.40.50.2300">
    <property type="match status" value="1"/>
</dbReference>
<dbReference type="SMART" id="SM00448">
    <property type="entry name" value="REC"/>
    <property type="match status" value="1"/>
</dbReference>
<evidence type="ECO:0000256" key="4">
    <source>
        <dbReference type="ARBA" id="ARBA00022553"/>
    </source>
</evidence>
<dbReference type="Gene3D" id="1.20.120.160">
    <property type="entry name" value="HPT domain"/>
    <property type="match status" value="1"/>
</dbReference>
<dbReference type="InterPro" id="IPR005467">
    <property type="entry name" value="His_kinase_dom"/>
</dbReference>
<dbReference type="SUPFAM" id="SSF50341">
    <property type="entry name" value="CheW-like"/>
    <property type="match status" value="1"/>
</dbReference>
<feature type="modified residue" description="4-aspartylphosphate" evidence="10">
    <location>
        <position position="718"/>
    </location>
</feature>
<dbReference type="CDD" id="cd00088">
    <property type="entry name" value="HPT"/>
    <property type="match status" value="1"/>
</dbReference>
<dbReference type="PANTHER" id="PTHR43395">
    <property type="entry name" value="SENSOR HISTIDINE KINASE CHEA"/>
    <property type="match status" value="1"/>
</dbReference>
<dbReference type="PROSITE" id="PS50110">
    <property type="entry name" value="RESPONSE_REGULATORY"/>
    <property type="match status" value="1"/>
</dbReference>
<dbReference type="PROSITE" id="PS50851">
    <property type="entry name" value="CHEW"/>
    <property type="match status" value="1"/>
</dbReference>
<dbReference type="EC" id="2.7.13.3" evidence="2"/>
<feature type="domain" description="CheW-like" evidence="14">
    <location>
        <begin position="512"/>
        <end position="647"/>
    </location>
</feature>
<dbReference type="Proteomes" id="UP000482155">
    <property type="component" value="Unassembled WGS sequence"/>
</dbReference>
<dbReference type="PROSITE" id="PS50109">
    <property type="entry name" value="HIS_KIN"/>
    <property type="match status" value="1"/>
</dbReference>
<evidence type="ECO:0000256" key="8">
    <source>
        <dbReference type="ARBA" id="ARBA00035100"/>
    </source>
</evidence>
<evidence type="ECO:0000256" key="2">
    <source>
        <dbReference type="ARBA" id="ARBA00012438"/>
    </source>
</evidence>
<dbReference type="SUPFAM" id="SSF52172">
    <property type="entry name" value="CheY-like"/>
    <property type="match status" value="1"/>
</dbReference>
<dbReference type="Gene3D" id="3.30.565.10">
    <property type="entry name" value="Histidine kinase-like ATPase, C-terminal domain"/>
    <property type="match status" value="1"/>
</dbReference>
<dbReference type="PRINTS" id="PR00344">
    <property type="entry name" value="BCTRLSENSOR"/>
</dbReference>
<dbReference type="FunFam" id="3.30.565.10:FF:000016">
    <property type="entry name" value="Chemotaxis protein CheA, putative"/>
    <property type="match status" value="1"/>
</dbReference>
<evidence type="ECO:0000259" key="14">
    <source>
        <dbReference type="PROSITE" id="PS50851"/>
    </source>
</evidence>
<dbReference type="SMART" id="SM00260">
    <property type="entry name" value="CheW"/>
    <property type="match status" value="1"/>
</dbReference>
<dbReference type="Pfam" id="PF02518">
    <property type="entry name" value="HATPase_c"/>
    <property type="match status" value="1"/>
</dbReference>
<keyword evidence="7" id="KW-0902">Two-component regulatory system</keyword>
<dbReference type="PANTHER" id="PTHR43395:SF1">
    <property type="entry name" value="CHEMOTAXIS PROTEIN CHEA"/>
    <property type="match status" value="1"/>
</dbReference>
<dbReference type="InterPro" id="IPR036061">
    <property type="entry name" value="CheW-like_dom_sf"/>
</dbReference>
<dbReference type="GO" id="GO:0006935">
    <property type="term" value="P:chemotaxis"/>
    <property type="evidence" value="ECO:0007669"/>
    <property type="project" value="InterPro"/>
</dbReference>
<dbReference type="InterPro" id="IPR008207">
    <property type="entry name" value="Sig_transdc_His_kin_Hpt_dom"/>
</dbReference>
<evidence type="ECO:0000313" key="17">
    <source>
        <dbReference type="Proteomes" id="UP000482155"/>
    </source>
</evidence>
<dbReference type="SMART" id="SM00387">
    <property type="entry name" value="HATPase_c"/>
    <property type="match status" value="1"/>
</dbReference>
<dbReference type="SMART" id="SM00073">
    <property type="entry name" value="HPT"/>
    <property type="match status" value="1"/>
</dbReference>
<feature type="modified residue" description="Phosphohistidine" evidence="9">
    <location>
        <position position="57"/>
    </location>
</feature>
<dbReference type="SUPFAM" id="SSF55874">
    <property type="entry name" value="ATPase domain of HSP90 chaperone/DNA topoisomerase II/histidine kinase"/>
    <property type="match status" value="1"/>
</dbReference>
<keyword evidence="17" id="KW-1185">Reference proteome</keyword>
<dbReference type="PROSITE" id="PS50894">
    <property type="entry name" value="HPT"/>
    <property type="match status" value="1"/>
</dbReference>
<dbReference type="Pfam" id="PF00072">
    <property type="entry name" value="Response_reg"/>
    <property type="match status" value="1"/>
</dbReference>
<evidence type="ECO:0000256" key="6">
    <source>
        <dbReference type="ARBA" id="ARBA00022777"/>
    </source>
</evidence>
<evidence type="ECO:0000259" key="15">
    <source>
        <dbReference type="PROSITE" id="PS50894"/>
    </source>
</evidence>
<dbReference type="Pfam" id="PF01627">
    <property type="entry name" value="Hpt"/>
    <property type="match status" value="1"/>
</dbReference>
<evidence type="ECO:0000256" key="11">
    <source>
        <dbReference type="SAM" id="MobiDB-lite"/>
    </source>
</evidence>
<gene>
    <name evidence="16" type="ORF">G3574_05655</name>
</gene>
<evidence type="ECO:0000256" key="5">
    <source>
        <dbReference type="ARBA" id="ARBA00022679"/>
    </source>
</evidence>
<dbReference type="SUPFAM" id="SSF47226">
    <property type="entry name" value="Histidine-containing phosphotransfer domain, HPT domain"/>
    <property type="match status" value="1"/>
</dbReference>
<comment type="caution">
    <text evidence="16">The sequence shown here is derived from an EMBL/GenBank/DDBJ whole genome shotgun (WGS) entry which is preliminary data.</text>
</comment>
<dbReference type="EMBL" id="JAAIVB010000013">
    <property type="protein sequence ID" value="NEX60555.1"/>
    <property type="molecule type" value="Genomic_DNA"/>
</dbReference>
<dbReference type="AlphaFoldDB" id="A0A6B3SMK0"/>
<feature type="compositionally biased region" description="Low complexity" evidence="11">
    <location>
        <begin position="174"/>
        <end position="195"/>
    </location>
</feature>
<evidence type="ECO:0000256" key="9">
    <source>
        <dbReference type="PROSITE-ProRule" id="PRU00110"/>
    </source>
</evidence>
<dbReference type="InterPro" id="IPR004358">
    <property type="entry name" value="Sig_transdc_His_kin-like_C"/>
</dbReference>
<comment type="function">
    <text evidence="8">Involved in the transmission of sensory signals from the chemoreceptors to the flagellar motors. CheA is autophosphorylated; it can transfer its phosphate group to either CheB or CheY.</text>
</comment>